<evidence type="ECO:0000256" key="4">
    <source>
        <dbReference type="ARBA" id="ARBA00023054"/>
    </source>
</evidence>
<keyword evidence="5" id="KW-0804">Transcription</keyword>
<evidence type="ECO:0000256" key="1">
    <source>
        <dbReference type="ARBA" id="ARBA00004123"/>
    </source>
</evidence>
<feature type="domain" description="SPOC" evidence="7">
    <location>
        <begin position="1"/>
        <end position="159"/>
    </location>
</feature>
<protein>
    <recommendedName>
        <fullName evidence="7">SPOC domain-containing protein</fullName>
    </recommendedName>
</protein>
<dbReference type="CDD" id="cd21543">
    <property type="entry name" value="SPOC_SHARP"/>
    <property type="match status" value="1"/>
</dbReference>
<dbReference type="Pfam" id="PF07744">
    <property type="entry name" value="SPOC"/>
    <property type="match status" value="1"/>
</dbReference>
<evidence type="ECO:0000256" key="5">
    <source>
        <dbReference type="ARBA" id="ARBA00023163"/>
    </source>
</evidence>
<dbReference type="Gene3D" id="2.40.290.10">
    <property type="match status" value="1"/>
</dbReference>
<sequence>MALKNDEAGVQMHFVFGSEALVKSAMELAAPDEARVLKIVQRMRMEPTQLEGVERKMADESEFCMLLAVACGINAQDYRKQTHSLRESFIKYLQEKQAAGIVNVNYLGDQEQPAYVVHIFPPGPFATAKLKHYADDLYSNLFPQPNSETPHLLVVVTTV</sequence>
<keyword evidence="6" id="KW-0539">Nucleus</keyword>
<dbReference type="FunFam" id="2.40.290.10:FF:000002">
    <property type="entry name" value="Spen family transcriptional repressor"/>
    <property type="match status" value="1"/>
</dbReference>
<dbReference type="EMBL" id="NIVC01001757">
    <property type="protein sequence ID" value="PAA64373.1"/>
    <property type="molecule type" value="Genomic_DNA"/>
</dbReference>
<dbReference type="Proteomes" id="UP000215902">
    <property type="component" value="Unassembled WGS sequence"/>
</dbReference>
<dbReference type="AlphaFoldDB" id="A0A267ES49"/>
<name>A0A267ES49_9PLAT</name>
<dbReference type="STRING" id="282301.A0A267ES49"/>
<evidence type="ECO:0000256" key="2">
    <source>
        <dbReference type="ARBA" id="ARBA00022884"/>
    </source>
</evidence>
<reference evidence="8 9" key="1">
    <citation type="submission" date="2017-06" db="EMBL/GenBank/DDBJ databases">
        <title>A platform for efficient transgenesis in Macrostomum lignano, a flatworm model organism for stem cell research.</title>
        <authorList>
            <person name="Berezikov E."/>
        </authorList>
    </citation>
    <scope>NUCLEOTIDE SEQUENCE [LARGE SCALE GENOMIC DNA]</scope>
    <source>
        <strain evidence="8">DV1</strain>
        <tissue evidence="8">Whole organism</tissue>
    </source>
</reference>
<accession>A0A267ES49</accession>
<dbReference type="InterPro" id="IPR010912">
    <property type="entry name" value="SPOC_met"/>
</dbReference>
<dbReference type="SUPFAM" id="SSF100939">
    <property type="entry name" value="SPOC domain-like"/>
    <property type="match status" value="1"/>
</dbReference>
<gene>
    <name evidence="8" type="ORF">BOX15_Mlig015882g1</name>
</gene>
<proteinExistence type="predicted"/>
<keyword evidence="9" id="KW-1185">Reference proteome</keyword>
<evidence type="ECO:0000256" key="3">
    <source>
        <dbReference type="ARBA" id="ARBA00023015"/>
    </source>
</evidence>
<comment type="caution">
    <text evidence="8">The sequence shown here is derived from an EMBL/GenBank/DDBJ whole genome shotgun (WGS) entry which is preliminary data.</text>
</comment>
<dbReference type="InterPro" id="IPR012921">
    <property type="entry name" value="SPOC_C"/>
</dbReference>
<keyword evidence="3" id="KW-0805">Transcription regulation</keyword>
<evidence type="ECO:0000313" key="9">
    <source>
        <dbReference type="Proteomes" id="UP000215902"/>
    </source>
</evidence>
<comment type="subcellular location">
    <subcellularLocation>
        <location evidence="1">Nucleus</location>
    </subcellularLocation>
</comment>
<evidence type="ECO:0000259" key="7">
    <source>
        <dbReference type="PROSITE" id="PS50917"/>
    </source>
</evidence>
<organism evidence="8 9">
    <name type="scientific">Macrostomum lignano</name>
    <dbReference type="NCBI Taxonomy" id="282301"/>
    <lineage>
        <taxon>Eukaryota</taxon>
        <taxon>Metazoa</taxon>
        <taxon>Spiralia</taxon>
        <taxon>Lophotrochozoa</taxon>
        <taxon>Platyhelminthes</taxon>
        <taxon>Rhabditophora</taxon>
        <taxon>Macrostomorpha</taxon>
        <taxon>Macrostomida</taxon>
        <taxon>Macrostomidae</taxon>
        <taxon>Macrostomum</taxon>
    </lineage>
</organism>
<evidence type="ECO:0000313" key="8">
    <source>
        <dbReference type="EMBL" id="PAA64373.1"/>
    </source>
</evidence>
<dbReference type="PROSITE" id="PS50917">
    <property type="entry name" value="SPOC"/>
    <property type="match status" value="1"/>
</dbReference>
<keyword evidence="2" id="KW-0694">RNA-binding</keyword>
<dbReference type="InterPro" id="IPR016194">
    <property type="entry name" value="SPOC-like_C_dom_sf"/>
</dbReference>
<evidence type="ECO:0000256" key="6">
    <source>
        <dbReference type="ARBA" id="ARBA00023242"/>
    </source>
</evidence>
<dbReference type="GO" id="GO:0005634">
    <property type="term" value="C:nucleus"/>
    <property type="evidence" value="ECO:0007669"/>
    <property type="project" value="UniProtKB-SubCell"/>
</dbReference>
<dbReference type="GO" id="GO:0003723">
    <property type="term" value="F:RNA binding"/>
    <property type="evidence" value="ECO:0007669"/>
    <property type="project" value="UniProtKB-KW"/>
</dbReference>
<dbReference type="OrthoDB" id="6407164at2759"/>
<keyword evidence="4" id="KW-0175">Coiled coil</keyword>